<evidence type="ECO:0000313" key="2">
    <source>
        <dbReference type="Proteomes" id="UP000003081"/>
    </source>
</evidence>
<keyword evidence="2" id="KW-1185">Reference proteome</keyword>
<evidence type="ECO:0008006" key="3">
    <source>
        <dbReference type="Google" id="ProtNLM"/>
    </source>
</evidence>
<dbReference type="eggNOG" id="COG2963">
    <property type="taxonomic scope" value="Bacteria"/>
</dbReference>
<sequence length="158" mass="18272">MKSVEDIIKDSLKLIESMAENGCTDKEIAEKLDISYSTFKRYKSSNKDLKDLMAQCKDKKNESVEKALFDNAVGYTYEEEVPVKIKEEVMADDGETILSKERVVVKKVKKFSKPDLAAQKYWLNNMKKLKWADDPNRVINDKKLTKLKEKEVNSKVIE</sequence>
<comment type="caution">
    <text evidence="1">The sequence shown here is derived from an EMBL/GenBank/DDBJ whole genome shotgun (WGS) entry which is preliminary data.</text>
</comment>
<proteinExistence type="predicted"/>
<dbReference type="EMBL" id="ACOM01000005">
    <property type="protein sequence ID" value="EEP54356.1"/>
    <property type="molecule type" value="Genomic_DNA"/>
</dbReference>
<dbReference type="HOGENOM" id="CLU_120879_0_0_9"/>
<accession>C4IH08</accession>
<dbReference type="Gene3D" id="1.10.10.60">
    <property type="entry name" value="Homeodomain-like"/>
    <property type="match status" value="1"/>
</dbReference>
<dbReference type="RefSeq" id="WP_003415220.1">
    <property type="nucleotide sequence ID" value="NZ_ACOM01000005.1"/>
</dbReference>
<dbReference type="AlphaFoldDB" id="C4IH08"/>
<reference evidence="1 2" key="1">
    <citation type="submission" date="2009-08" db="EMBL/GenBank/DDBJ databases">
        <authorList>
            <person name="Shrivastava S."/>
            <person name="Brinkac L.B."/>
            <person name="Brown J.L."/>
            <person name="Bruce D.B."/>
            <person name="Detter C."/>
            <person name="Green L.D."/>
            <person name="Munk C.A."/>
            <person name="Rogers Y.C."/>
            <person name="Tapia R."/>
            <person name="Sims D.R."/>
            <person name="Smith L.A."/>
            <person name="Smith T.J."/>
            <person name="Sutton G."/>
            <person name="Brettin T."/>
        </authorList>
    </citation>
    <scope>NUCLEOTIDE SEQUENCE [LARGE SCALE GENOMIC DNA]</scope>
    <source>
        <strain evidence="2">E4 str. BoNT E BL5262</strain>
    </source>
</reference>
<name>C4IH08_CLOBU</name>
<evidence type="ECO:0000313" key="1">
    <source>
        <dbReference type="EMBL" id="EEP54356.1"/>
    </source>
</evidence>
<dbReference type="Proteomes" id="UP000003081">
    <property type="component" value="Unassembled WGS sequence"/>
</dbReference>
<protein>
    <recommendedName>
        <fullName evidence="3">Xaa-His dipeptidase</fullName>
    </recommendedName>
</protein>
<organism evidence="1 2">
    <name type="scientific">Clostridium butyricum E4 str. BoNT E BL5262</name>
    <dbReference type="NCBI Taxonomy" id="632245"/>
    <lineage>
        <taxon>Bacteria</taxon>
        <taxon>Bacillati</taxon>
        <taxon>Bacillota</taxon>
        <taxon>Clostridia</taxon>
        <taxon>Eubacteriales</taxon>
        <taxon>Clostridiaceae</taxon>
        <taxon>Clostridium</taxon>
    </lineage>
</organism>
<gene>
    <name evidence="1" type="ORF">CLP_2702</name>
</gene>